<keyword evidence="3" id="KW-1003">Cell membrane</keyword>
<evidence type="ECO:0000256" key="6">
    <source>
        <dbReference type="SAM" id="Coils"/>
    </source>
</evidence>
<reference evidence="9" key="2">
    <citation type="submission" date="2023-05" db="EMBL/GenBank/DDBJ databases">
        <authorList>
            <consortium name="Lawrence Berkeley National Laboratory"/>
            <person name="Steindorff A."/>
            <person name="Hensen N."/>
            <person name="Bonometti L."/>
            <person name="Westerberg I."/>
            <person name="Brannstrom I.O."/>
            <person name="Guillou S."/>
            <person name="Cros-Aarteil S."/>
            <person name="Calhoun S."/>
            <person name="Haridas S."/>
            <person name="Kuo A."/>
            <person name="Mondo S."/>
            <person name="Pangilinan J."/>
            <person name="Riley R."/>
            <person name="Labutti K."/>
            <person name="Andreopoulos B."/>
            <person name="Lipzen A."/>
            <person name="Chen C."/>
            <person name="Yanf M."/>
            <person name="Daum C."/>
            <person name="Ng V."/>
            <person name="Clum A."/>
            <person name="Ohm R."/>
            <person name="Martin F."/>
            <person name="Silar P."/>
            <person name="Natvig D."/>
            <person name="Lalanne C."/>
            <person name="Gautier V."/>
            <person name="Ament-Velasquez S.L."/>
            <person name="Kruys A."/>
            <person name="Hutchinson M.I."/>
            <person name="Powell A.J."/>
            <person name="Barry K."/>
            <person name="Miller A.N."/>
            <person name="Grigoriev I.V."/>
            <person name="Debuchy R."/>
            <person name="Gladieux P."/>
            <person name="Thoren M.H."/>
            <person name="Johannesson H."/>
        </authorList>
    </citation>
    <scope>NUCLEOTIDE SEQUENCE</scope>
    <source>
        <strain evidence="9">CBS 990.96</strain>
    </source>
</reference>
<keyword evidence="6" id="KW-0175">Coiled coil</keyword>
<dbReference type="AlphaFoldDB" id="A0AAN7GYU7"/>
<proteinExistence type="predicted"/>
<evidence type="ECO:0000313" key="10">
    <source>
        <dbReference type="Proteomes" id="UP001301958"/>
    </source>
</evidence>
<evidence type="ECO:0000256" key="7">
    <source>
        <dbReference type="SAM" id="MobiDB-lite"/>
    </source>
</evidence>
<gene>
    <name evidence="9" type="ORF">QBC38DRAFT_526817</name>
</gene>
<feature type="region of interest" description="Disordered" evidence="7">
    <location>
        <begin position="281"/>
        <end position="303"/>
    </location>
</feature>
<feature type="region of interest" description="Disordered" evidence="7">
    <location>
        <begin position="585"/>
        <end position="606"/>
    </location>
</feature>
<feature type="compositionally biased region" description="Polar residues" evidence="7">
    <location>
        <begin position="285"/>
        <end position="303"/>
    </location>
</feature>
<evidence type="ECO:0000256" key="1">
    <source>
        <dbReference type="ARBA" id="ARBA00004651"/>
    </source>
</evidence>
<dbReference type="InterPro" id="IPR013616">
    <property type="entry name" value="Chitin_synth_N"/>
</dbReference>
<name>A0AAN7GYU7_9PEZI</name>
<evidence type="ECO:0000313" key="9">
    <source>
        <dbReference type="EMBL" id="KAK4227372.1"/>
    </source>
</evidence>
<evidence type="ECO:0000256" key="4">
    <source>
        <dbReference type="ARBA" id="ARBA00022676"/>
    </source>
</evidence>
<dbReference type="EC" id="2.4.1.16" evidence="2"/>
<evidence type="ECO:0000256" key="5">
    <source>
        <dbReference type="ARBA" id="ARBA00022989"/>
    </source>
</evidence>
<evidence type="ECO:0000256" key="2">
    <source>
        <dbReference type="ARBA" id="ARBA00012543"/>
    </source>
</evidence>
<comment type="subcellular location">
    <subcellularLocation>
        <location evidence="1">Cell membrane</location>
        <topology evidence="1">Multi-pass membrane protein</topology>
    </subcellularLocation>
</comment>
<feature type="domain" description="Chitin synthase N-terminal" evidence="8">
    <location>
        <begin position="366"/>
        <end position="428"/>
    </location>
</feature>
<keyword evidence="4" id="KW-0328">Glycosyltransferase</keyword>
<dbReference type="Pfam" id="PF08407">
    <property type="entry name" value="Chitin_synth_1N"/>
    <property type="match status" value="1"/>
</dbReference>
<sequence length="683" mass="76859">MAASLSIVTGCVGLISTIGSVTTSITRFIRTVREAREDLESIIRELTSLKIILNLVQADASKPLPGSLTDHLVAIVGSCNTTILDLERVLDKYQDGGKRQRGGWAVYGKEYVEHLRARLENNTRSLNLALDYISLASTVETNHIATNIKEDTAEMKKDIAKLLQEIAQLKAQQMGQVEGGKDYILERYLEEMTTYTECALDSVEAAETETLVSEGVERPRTWSSSSVSAVTVSEALPPAPSSAALQSFSEDIWDILHQRKTERLAGMDELRTSRLSRQLEKRSETLSLAPSSSTIPQLSDRTDQWQYQRPRSRGKQAIALLLEKMRAREAKLWAFDPHLVDTLRTSNSVYYKLSDLKNTVWPGPYRGNFVQNFGVPHVLPPPMVVVGHGEDVYEFLYSRYTAVTCEPLEFIANNYLLRQQILEKPRHTALLISIFFDQCRLGMPESFRSVLKNIWDGLDELAKTANNTTSTTTNLESSSSSSSPFGPDGWKHVVLHIHLGSHPRGALCGAGATLNALKIKHMRENYLREDNPGFFSNLQEFAGRRVRTHMYEYTTQLTFQPEKKGFLRSSKPIEKTRVANYPTQMIITTPPGGTEGYPPYRGDRKTEERQWRDWRTTLRKSLQSDVAVARNFSEGGYGFKPDVFKKVWLKRGEIARSPFLGEVDFKGSVPGRPLLGSVFEKNK</sequence>
<dbReference type="GO" id="GO:0004100">
    <property type="term" value="F:chitin synthase activity"/>
    <property type="evidence" value="ECO:0007669"/>
    <property type="project" value="UniProtKB-EC"/>
</dbReference>
<dbReference type="Proteomes" id="UP001301958">
    <property type="component" value="Unassembled WGS sequence"/>
</dbReference>
<protein>
    <recommendedName>
        <fullName evidence="2">chitin synthase</fullName>
        <ecNumber evidence="2">2.4.1.16</ecNumber>
    </recommendedName>
</protein>
<accession>A0AAN7GYU7</accession>
<feature type="compositionally biased region" description="Low complexity" evidence="7">
    <location>
        <begin position="588"/>
        <end position="600"/>
    </location>
</feature>
<comment type="caution">
    <text evidence="9">The sequence shown here is derived from an EMBL/GenBank/DDBJ whole genome shotgun (WGS) entry which is preliminary data.</text>
</comment>
<dbReference type="GO" id="GO:0005886">
    <property type="term" value="C:plasma membrane"/>
    <property type="evidence" value="ECO:0007669"/>
    <property type="project" value="UniProtKB-SubCell"/>
</dbReference>
<organism evidence="9 10">
    <name type="scientific">Podospora fimiseda</name>
    <dbReference type="NCBI Taxonomy" id="252190"/>
    <lineage>
        <taxon>Eukaryota</taxon>
        <taxon>Fungi</taxon>
        <taxon>Dikarya</taxon>
        <taxon>Ascomycota</taxon>
        <taxon>Pezizomycotina</taxon>
        <taxon>Sordariomycetes</taxon>
        <taxon>Sordariomycetidae</taxon>
        <taxon>Sordariales</taxon>
        <taxon>Podosporaceae</taxon>
        <taxon>Podospora</taxon>
    </lineage>
</organism>
<keyword evidence="5" id="KW-0812">Transmembrane</keyword>
<reference evidence="9" key="1">
    <citation type="journal article" date="2023" name="Mol. Phylogenet. Evol.">
        <title>Genome-scale phylogeny and comparative genomics of the fungal order Sordariales.</title>
        <authorList>
            <person name="Hensen N."/>
            <person name="Bonometti L."/>
            <person name="Westerberg I."/>
            <person name="Brannstrom I.O."/>
            <person name="Guillou S."/>
            <person name="Cros-Aarteil S."/>
            <person name="Calhoun S."/>
            <person name="Haridas S."/>
            <person name="Kuo A."/>
            <person name="Mondo S."/>
            <person name="Pangilinan J."/>
            <person name="Riley R."/>
            <person name="LaButti K."/>
            <person name="Andreopoulos B."/>
            <person name="Lipzen A."/>
            <person name="Chen C."/>
            <person name="Yan M."/>
            <person name="Daum C."/>
            <person name="Ng V."/>
            <person name="Clum A."/>
            <person name="Steindorff A."/>
            <person name="Ohm R.A."/>
            <person name="Martin F."/>
            <person name="Silar P."/>
            <person name="Natvig D.O."/>
            <person name="Lalanne C."/>
            <person name="Gautier V."/>
            <person name="Ament-Velasquez S.L."/>
            <person name="Kruys A."/>
            <person name="Hutchinson M.I."/>
            <person name="Powell A.J."/>
            <person name="Barry K."/>
            <person name="Miller A.N."/>
            <person name="Grigoriev I.V."/>
            <person name="Debuchy R."/>
            <person name="Gladieux P."/>
            <person name="Hiltunen Thoren M."/>
            <person name="Johannesson H."/>
        </authorList>
    </citation>
    <scope>NUCLEOTIDE SEQUENCE</scope>
    <source>
        <strain evidence="9">CBS 990.96</strain>
    </source>
</reference>
<dbReference type="EMBL" id="MU865332">
    <property type="protein sequence ID" value="KAK4227372.1"/>
    <property type="molecule type" value="Genomic_DNA"/>
</dbReference>
<keyword evidence="5" id="KW-1133">Transmembrane helix</keyword>
<keyword evidence="5" id="KW-0472">Membrane</keyword>
<evidence type="ECO:0000259" key="8">
    <source>
        <dbReference type="Pfam" id="PF08407"/>
    </source>
</evidence>
<keyword evidence="10" id="KW-1185">Reference proteome</keyword>
<evidence type="ECO:0000256" key="3">
    <source>
        <dbReference type="ARBA" id="ARBA00022475"/>
    </source>
</evidence>
<keyword evidence="4" id="KW-0808">Transferase</keyword>
<feature type="coiled-coil region" evidence="6">
    <location>
        <begin position="145"/>
        <end position="172"/>
    </location>
</feature>